<protein>
    <submittedName>
        <fullName evidence="1">Uncharacterized protein</fullName>
    </submittedName>
</protein>
<proteinExistence type="predicted"/>
<dbReference type="AlphaFoldDB" id="A0A2P2J0R6"/>
<reference evidence="1" key="1">
    <citation type="submission" date="2018-02" db="EMBL/GenBank/DDBJ databases">
        <title>Rhizophora mucronata_Transcriptome.</title>
        <authorList>
            <person name="Meera S.P."/>
            <person name="Sreeshan A."/>
            <person name="Augustine A."/>
        </authorList>
    </citation>
    <scope>NUCLEOTIDE SEQUENCE</scope>
    <source>
        <tissue evidence="1">Leaf</tissue>
    </source>
</reference>
<sequence length="30" mass="3518">MVSPCLVIQYLLSLFLESLEVNKLRLLRAR</sequence>
<dbReference type="EMBL" id="GGEC01006564">
    <property type="protein sequence ID" value="MBW87047.1"/>
    <property type="molecule type" value="Transcribed_RNA"/>
</dbReference>
<organism evidence="1">
    <name type="scientific">Rhizophora mucronata</name>
    <name type="common">Asiatic mangrove</name>
    <dbReference type="NCBI Taxonomy" id="61149"/>
    <lineage>
        <taxon>Eukaryota</taxon>
        <taxon>Viridiplantae</taxon>
        <taxon>Streptophyta</taxon>
        <taxon>Embryophyta</taxon>
        <taxon>Tracheophyta</taxon>
        <taxon>Spermatophyta</taxon>
        <taxon>Magnoliopsida</taxon>
        <taxon>eudicotyledons</taxon>
        <taxon>Gunneridae</taxon>
        <taxon>Pentapetalae</taxon>
        <taxon>rosids</taxon>
        <taxon>fabids</taxon>
        <taxon>Malpighiales</taxon>
        <taxon>Rhizophoraceae</taxon>
        <taxon>Rhizophora</taxon>
    </lineage>
</organism>
<name>A0A2P2J0R6_RHIMU</name>
<accession>A0A2P2J0R6</accession>
<evidence type="ECO:0000313" key="1">
    <source>
        <dbReference type="EMBL" id="MBW87047.1"/>
    </source>
</evidence>